<comment type="caution">
    <text evidence="2">The sequence shown here is derived from an EMBL/GenBank/DDBJ whole genome shotgun (WGS) entry which is preliminary data.</text>
</comment>
<dbReference type="InterPro" id="IPR000182">
    <property type="entry name" value="GNAT_dom"/>
</dbReference>
<dbReference type="PANTHER" id="PTHR43451">
    <property type="entry name" value="ACETYLTRANSFERASE (GNAT) FAMILY PROTEIN"/>
    <property type="match status" value="1"/>
</dbReference>
<dbReference type="Pfam" id="PF13673">
    <property type="entry name" value="Acetyltransf_10"/>
    <property type="match status" value="1"/>
</dbReference>
<proteinExistence type="predicted"/>
<evidence type="ECO:0000313" key="3">
    <source>
        <dbReference type="Proteomes" id="UP000640333"/>
    </source>
</evidence>
<dbReference type="PROSITE" id="PS51186">
    <property type="entry name" value="GNAT"/>
    <property type="match status" value="1"/>
</dbReference>
<gene>
    <name evidence="2" type="ORF">IOQ59_02570</name>
</gene>
<keyword evidence="3" id="KW-1185">Reference proteome</keyword>
<reference evidence="2" key="1">
    <citation type="submission" date="2020-10" db="EMBL/GenBank/DDBJ databases">
        <title>Bacterium isolated from coastal waters sediment.</title>
        <authorList>
            <person name="Chen R.-J."/>
            <person name="Lu D.-C."/>
            <person name="Zhu K.-L."/>
            <person name="Du Z.-J."/>
        </authorList>
    </citation>
    <scope>NUCLEOTIDE SEQUENCE</scope>
    <source>
        <strain evidence="2">N1Y112</strain>
    </source>
</reference>
<feature type="domain" description="N-acetyltransferase" evidence="1">
    <location>
        <begin position="1"/>
        <end position="154"/>
    </location>
</feature>
<dbReference type="InterPro" id="IPR016181">
    <property type="entry name" value="Acyl_CoA_acyltransferase"/>
</dbReference>
<dbReference type="GO" id="GO:0016747">
    <property type="term" value="F:acyltransferase activity, transferring groups other than amino-acyl groups"/>
    <property type="evidence" value="ECO:0007669"/>
    <property type="project" value="InterPro"/>
</dbReference>
<dbReference type="CDD" id="cd04301">
    <property type="entry name" value="NAT_SF"/>
    <property type="match status" value="1"/>
</dbReference>
<dbReference type="Gene3D" id="3.40.630.30">
    <property type="match status" value="1"/>
</dbReference>
<dbReference type="Proteomes" id="UP000640333">
    <property type="component" value="Unassembled WGS sequence"/>
</dbReference>
<dbReference type="PANTHER" id="PTHR43451:SF1">
    <property type="entry name" value="ACETYLTRANSFERASE"/>
    <property type="match status" value="1"/>
</dbReference>
<dbReference type="EMBL" id="JADEYS010000002">
    <property type="protein sequence ID" value="MBE9396140.1"/>
    <property type="molecule type" value="Genomic_DNA"/>
</dbReference>
<sequence length="155" mass="18018">MQIRHYQEADAREITTLFHDSVHAIDRRLYTDQALEAWSPTPPDYEHWRARLTLKKPFVADINGQIVGFIELDTDGHIDCLYVHKDYQRQGIGQSLLKHLCDIAKHRGYERLYVEVSKAAKPLFDALGFETLGVNQIERRGSVLTNFSMQYFLKP</sequence>
<protein>
    <submittedName>
        <fullName evidence="2">GNAT family N-acetyltransferase</fullName>
    </submittedName>
</protein>
<name>A0A8J7K4W8_9GAMM</name>
<dbReference type="SUPFAM" id="SSF55729">
    <property type="entry name" value="Acyl-CoA N-acyltransferases (Nat)"/>
    <property type="match status" value="1"/>
</dbReference>
<dbReference type="InterPro" id="IPR052564">
    <property type="entry name" value="N-acetyltrans/Recomb-assoc"/>
</dbReference>
<dbReference type="AlphaFoldDB" id="A0A8J7K4W8"/>
<evidence type="ECO:0000259" key="1">
    <source>
        <dbReference type="PROSITE" id="PS51186"/>
    </source>
</evidence>
<organism evidence="2 3">
    <name type="scientific">Pontibacterium sinense</name>
    <dbReference type="NCBI Taxonomy" id="2781979"/>
    <lineage>
        <taxon>Bacteria</taxon>
        <taxon>Pseudomonadati</taxon>
        <taxon>Pseudomonadota</taxon>
        <taxon>Gammaproteobacteria</taxon>
        <taxon>Oceanospirillales</taxon>
        <taxon>Oceanospirillaceae</taxon>
        <taxon>Pontibacterium</taxon>
    </lineage>
</organism>
<dbReference type="RefSeq" id="WP_193951696.1">
    <property type="nucleotide sequence ID" value="NZ_JADEYS010000002.1"/>
</dbReference>
<evidence type="ECO:0000313" key="2">
    <source>
        <dbReference type="EMBL" id="MBE9396140.1"/>
    </source>
</evidence>
<accession>A0A8J7K4W8</accession>